<gene>
    <name evidence="3" type="ORF">DU478_20530</name>
</gene>
<evidence type="ECO:0000256" key="2">
    <source>
        <dbReference type="SAM" id="SignalP"/>
    </source>
</evidence>
<proteinExistence type="predicted"/>
<keyword evidence="1" id="KW-0175">Coiled coil</keyword>
<name>A0A369TJ15_9RHOB</name>
<keyword evidence="4" id="KW-1185">Reference proteome</keyword>
<evidence type="ECO:0000313" key="3">
    <source>
        <dbReference type="EMBL" id="RDD64385.1"/>
    </source>
</evidence>
<evidence type="ECO:0000313" key="4">
    <source>
        <dbReference type="Proteomes" id="UP000253977"/>
    </source>
</evidence>
<dbReference type="EMBL" id="QPMK01000023">
    <property type="protein sequence ID" value="RDD64385.1"/>
    <property type="molecule type" value="Genomic_DNA"/>
</dbReference>
<sequence length="436" mass="45766">MILSFPARAAALLIAATCASPALAQVTIHPDDTVIQGDLTVQVPSTGAGNPIEGSLYVEDDSTIDASLCLGNSCSTSESFANEVTLRFRYTENAIEVIDTSSSSNPDRDWTLMFNDNDTATEMFAVRDDTQGTIPFTIVGGAPANAFWMAASGDIGLGTSIPQQDLHILANASPAIRLEQTGIDVLGEPRSWDILANNNFGISDVTAGTAPFGIEGAAPSFALRIETNGAIGMGTPNPAAALHVQRTDNTAQVLVEDTGSSGAQELFKLSNNGGSYFTFENTNAGTTWFFTHENSAPNRFIIADAVTDGPEFTLTAEGDLTIPGQLFTAGSCAAGCDRVFDAGYPLPTIAEQAAMMRAKKHLPAIGPTPENGPFNITAMTGGMLNELEKAHLYIAELHRVVTAQAGDKTALEAQLAAQDARIARLEAQIGALLARP</sequence>
<feature type="signal peptide" evidence="2">
    <location>
        <begin position="1"/>
        <end position="24"/>
    </location>
</feature>
<reference evidence="3 4" key="1">
    <citation type="submission" date="2018-07" db="EMBL/GenBank/DDBJ databases">
        <title>Thalassococcus profundi sp. nov., a marine bacterium isolated from deep seawater of Okinawa Trough.</title>
        <authorList>
            <person name="Yu M."/>
        </authorList>
    </citation>
    <scope>NUCLEOTIDE SEQUENCE [LARGE SCALE GENOMIC DNA]</scope>
    <source>
        <strain evidence="3 4">WRAS1</strain>
    </source>
</reference>
<feature type="chain" id="PRO_5016720735" evidence="2">
    <location>
        <begin position="25"/>
        <end position="436"/>
    </location>
</feature>
<organism evidence="3 4">
    <name type="scientific">Thalassococcus profundi</name>
    <dbReference type="NCBI Taxonomy" id="2282382"/>
    <lineage>
        <taxon>Bacteria</taxon>
        <taxon>Pseudomonadati</taxon>
        <taxon>Pseudomonadota</taxon>
        <taxon>Alphaproteobacteria</taxon>
        <taxon>Rhodobacterales</taxon>
        <taxon>Roseobacteraceae</taxon>
        <taxon>Thalassococcus</taxon>
    </lineage>
</organism>
<dbReference type="Proteomes" id="UP000253977">
    <property type="component" value="Unassembled WGS sequence"/>
</dbReference>
<dbReference type="AlphaFoldDB" id="A0A369TJ15"/>
<dbReference type="RefSeq" id="WP_114512738.1">
    <property type="nucleotide sequence ID" value="NZ_QPMK01000023.1"/>
</dbReference>
<accession>A0A369TJ15</accession>
<comment type="caution">
    <text evidence="3">The sequence shown here is derived from an EMBL/GenBank/DDBJ whole genome shotgun (WGS) entry which is preliminary data.</text>
</comment>
<feature type="coiled-coil region" evidence="1">
    <location>
        <begin position="408"/>
        <end position="435"/>
    </location>
</feature>
<protein>
    <submittedName>
        <fullName evidence="3">Uncharacterized protein</fullName>
    </submittedName>
</protein>
<keyword evidence="2" id="KW-0732">Signal</keyword>
<dbReference type="OrthoDB" id="4463518at2"/>
<evidence type="ECO:0000256" key="1">
    <source>
        <dbReference type="SAM" id="Coils"/>
    </source>
</evidence>